<dbReference type="GO" id="GO:0006633">
    <property type="term" value="P:fatty acid biosynthetic process"/>
    <property type="evidence" value="ECO:0007669"/>
    <property type="project" value="InterPro"/>
</dbReference>
<protein>
    <submittedName>
        <fullName evidence="3">7823_t:CDS:1</fullName>
    </submittedName>
</protein>
<organism evidence="3 4">
    <name type="scientific">Funneliformis geosporum</name>
    <dbReference type="NCBI Taxonomy" id="1117311"/>
    <lineage>
        <taxon>Eukaryota</taxon>
        <taxon>Fungi</taxon>
        <taxon>Fungi incertae sedis</taxon>
        <taxon>Mucoromycota</taxon>
        <taxon>Glomeromycotina</taxon>
        <taxon>Glomeromycetes</taxon>
        <taxon>Glomerales</taxon>
        <taxon>Glomeraceae</taxon>
        <taxon>Funneliformis</taxon>
    </lineage>
</organism>
<evidence type="ECO:0000313" key="4">
    <source>
        <dbReference type="Proteomes" id="UP001153678"/>
    </source>
</evidence>
<name>A0A9W4T9P8_9GLOM</name>
<dbReference type="Pfam" id="PF08326">
    <property type="entry name" value="ACC_central"/>
    <property type="match status" value="1"/>
</dbReference>
<dbReference type="GO" id="GO:0005739">
    <property type="term" value="C:mitochondrion"/>
    <property type="evidence" value="ECO:0007669"/>
    <property type="project" value="TreeGrafter"/>
</dbReference>
<feature type="domain" description="Acetyl-CoA carboxylase central" evidence="1">
    <location>
        <begin position="145"/>
        <end position="200"/>
    </location>
</feature>
<evidence type="ECO:0000259" key="1">
    <source>
        <dbReference type="Pfam" id="PF08326"/>
    </source>
</evidence>
<dbReference type="GO" id="GO:0003989">
    <property type="term" value="F:acetyl-CoA carboxylase activity"/>
    <property type="evidence" value="ECO:0007669"/>
    <property type="project" value="InterPro"/>
</dbReference>
<dbReference type="AlphaFoldDB" id="A0A9W4T9P8"/>
<dbReference type="EMBL" id="CAMKVN010019580">
    <property type="protein sequence ID" value="CAI2198808.1"/>
    <property type="molecule type" value="Genomic_DNA"/>
</dbReference>
<dbReference type="PANTHER" id="PTHR45728:SF3">
    <property type="entry name" value="ACETYL-COA CARBOXYLASE"/>
    <property type="match status" value="1"/>
</dbReference>
<dbReference type="InterPro" id="IPR013537">
    <property type="entry name" value="AcCoA_COase_cen"/>
</dbReference>
<sequence length="202" mass="22738">MLAVICGAVNKAYTAAMESIMEYKRFLEKGQSPSRDILRTVFIIDFIYENVHYKFTATRSASDSFTLLLEWIKGVSFCSMVENDPTQLRSLSPGKLVKFLVESGDHVKRGDKIHMPFIATEDGIVQFIKQENSTLESGVIIGILTLDDPSQFSSSRVTFEGQLPAMNPPVLVGDKAHQRYCEVKHILECILDGYDNQAMLHR</sequence>
<feature type="non-terminal residue" evidence="3">
    <location>
        <position position="202"/>
    </location>
</feature>
<comment type="caution">
    <text evidence="3">The sequence shown here is derived from an EMBL/GenBank/DDBJ whole genome shotgun (WGS) entry which is preliminary data.</text>
</comment>
<dbReference type="InterPro" id="IPR011053">
    <property type="entry name" value="Single_hybrid_motif"/>
</dbReference>
<dbReference type="PANTHER" id="PTHR45728">
    <property type="entry name" value="ACETYL-COA CARBOXYLASE, ISOFORM A"/>
    <property type="match status" value="1"/>
</dbReference>
<proteinExistence type="predicted"/>
<evidence type="ECO:0000313" key="3">
    <source>
        <dbReference type="EMBL" id="CAI2198808.1"/>
    </source>
</evidence>
<gene>
    <name evidence="3" type="ORF">FWILDA_LOCUS18758</name>
</gene>
<keyword evidence="4" id="KW-1185">Reference proteome</keyword>
<accession>A0A9W4T9P8</accession>
<feature type="domain" description="Acetyl-CoA carboxylase BT" evidence="2">
    <location>
        <begin position="1"/>
        <end position="70"/>
    </location>
</feature>
<dbReference type="Gene3D" id="2.40.50.100">
    <property type="match status" value="1"/>
</dbReference>
<dbReference type="Pfam" id="PF21385">
    <property type="entry name" value="ACCA_BT"/>
    <property type="match status" value="1"/>
</dbReference>
<dbReference type="InterPro" id="IPR049074">
    <property type="entry name" value="ACCA_BT"/>
</dbReference>
<dbReference type="Proteomes" id="UP001153678">
    <property type="component" value="Unassembled WGS sequence"/>
</dbReference>
<dbReference type="GO" id="GO:0005524">
    <property type="term" value="F:ATP binding"/>
    <property type="evidence" value="ECO:0007669"/>
    <property type="project" value="InterPro"/>
</dbReference>
<evidence type="ECO:0000259" key="2">
    <source>
        <dbReference type="Pfam" id="PF21385"/>
    </source>
</evidence>
<dbReference type="InterPro" id="IPR049076">
    <property type="entry name" value="ACCA"/>
</dbReference>
<reference evidence="3" key="1">
    <citation type="submission" date="2022-08" db="EMBL/GenBank/DDBJ databases">
        <authorList>
            <person name="Kallberg Y."/>
            <person name="Tangrot J."/>
            <person name="Rosling A."/>
        </authorList>
    </citation>
    <scope>NUCLEOTIDE SEQUENCE</scope>
    <source>
        <strain evidence="3">Wild A</strain>
    </source>
</reference>
<dbReference type="SUPFAM" id="SSF51230">
    <property type="entry name" value="Single hybrid motif"/>
    <property type="match status" value="1"/>
</dbReference>
<dbReference type="OrthoDB" id="14612at2759"/>